<dbReference type="InterPro" id="IPR011051">
    <property type="entry name" value="RmlC_Cupin_sf"/>
</dbReference>
<sequence length="122" mass="13660">MNKHITMHLDNLTSYLKDKPSAEFESLGFKGWRGRAVEDSGLFTFMFDIAPDSEPYPLHTDHSAWLAYVIKGSGTLLGGTEPDDVTCEAKFQAGDYITFDPSTPHAWRNDNVSTQILFMKVA</sequence>
<dbReference type="SUPFAM" id="SSF51182">
    <property type="entry name" value="RmlC-like cupins"/>
    <property type="match status" value="1"/>
</dbReference>
<proteinExistence type="predicted"/>
<dbReference type="EMBL" id="BBMS01000034">
    <property type="protein sequence ID" value="GAL27834.1"/>
    <property type="molecule type" value="Genomic_DNA"/>
</dbReference>
<comment type="caution">
    <text evidence="2">The sequence shown here is derived from an EMBL/GenBank/DDBJ whole genome shotgun (WGS) entry which is preliminary data.</text>
</comment>
<evidence type="ECO:0000313" key="3">
    <source>
        <dbReference type="Proteomes" id="UP000029223"/>
    </source>
</evidence>
<dbReference type="Gene3D" id="2.60.120.10">
    <property type="entry name" value="Jelly Rolls"/>
    <property type="match status" value="1"/>
</dbReference>
<dbReference type="InterPro" id="IPR014710">
    <property type="entry name" value="RmlC-like_jellyroll"/>
</dbReference>
<evidence type="ECO:0000259" key="1">
    <source>
        <dbReference type="Pfam" id="PF07883"/>
    </source>
</evidence>
<organism evidence="2 3">
    <name type="scientific">Vibrio variabilis</name>
    <dbReference type="NCBI Taxonomy" id="990271"/>
    <lineage>
        <taxon>Bacteria</taxon>
        <taxon>Pseudomonadati</taxon>
        <taxon>Pseudomonadota</taxon>
        <taxon>Gammaproteobacteria</taxon>
        <taxon>Vibrionales</taxon>
        <taxon>Vibrionaceae</taxon>
        <taxon>Vibrio</taxon>
    </lineage>
</organism>
<feature type="domain" description="Cupin type-2" evidence="1">
    <location>
        <begin position="46"/>
        <end position="110"/>
    </location>
</feature>
<keyword evidence="3" id="KW-1185">Reference proteome</keyword>
<gene>
    <name evidence="2" type="ORF">JCM19239_4799</name>
</gene>
<dbReference type="InterPro" id="IPR013096">
    <property type="entry name" value="Cupin_2"/>
</dbReference>
<dbReference type="Pfam" id="PF07883">
    <property type="entry name" value="Cupin_2"/>
    <property type="match status" value="1"/>
</dbReference>
<reference evidence="3" key="2">
    <citation type="submission" date="2014-09" db="EMBL/GenBank/DDBJ databases">
        <authorList>
            <consortium name="NBRP consortium"/>
            <person name="Sawabe T."/>
            <person name="Meirelles P."/>
            <person name="Nakanishi M."/>
            <person name="Sayaka M."/>
            <person name="Hattori M."/>
            <person name="Ohkuma M."/>
        </authorList>
    </citation>
    <scope>NUCLEOTIDE SEQUENCE [LARGE SCALE GENOMIC DNA]</scope>
    <source>
        <strain evidence="3">JCM 19239</strain>
    </source>
</reference>
<reference evidence="3" key="1">
    <citation type="submission" date="2014-09" db="EMBL/GenBank/DDBJ databases">
        <title>Vibrio variabilis JCM 19239. (C206) whole genome shotgun sequence.</title>
        <authorList>
            <person name="Sawabe T."/>
            <person name="Meirelles P."/>
            <person name="Nakanishi M."/>
            <person name="Sayaka M."/>
            <person name="Hattori M."/>
            <person name="Ohkuma M."/>
        </authorList>
    </citation>
    <scope>NUCLEOTIDE SEQUENCE [LARGE SCALE GENOMIC DNA]</scope>
    <source>
        <strain evidence="3">JCM 19239</strain>
    </source>
</reference>
<name>A0ABQ0JGF6_9VIBR</name>
<protein>
    <recommendedName>
        <fullName evidence="1">Cupin type-2 domain-containing protein</fullName>
    </recommendedName>
</protein>
<evidence type="ECO:0000313" key="2">
    <source>
        <dbReference type="EMBL" id="GAL27834.1"/>
    </source>
</evidence>
<dbReference type="Proteomes" id="UP000029223">
    <property type="component" value="Unassembled WGS sequence"/>
</dbReference>
<accession>A0ABQ0JGF6</accession>